<reference evidence="2" key="1">
    <citation type="journal article" date="2016" name="Nat. Genet.">
        <title>A high-quality carrot genome assembly provides new insights into carotenoid accumulation and asterid genome evolution.</title>
        <authorList>
            <person name="Iorizzo M."/>
            <person name="Ellison S."/>
            <person name="Senalik D."/>
            <person name="Zeng P."/>
            <person name="Satapoomin P."/>
            <person name="Huang J."/>
            <person name="Bowman M."/>
            <person name="Iovene M."/>
            <person name="Sanseverino W."/>
            <person name="Cavagnaro P."/>
            <person name="Yildiz M."/>
            <person name="Macko-Podgorni A."/>
            <person name="Moranska E."/>
            <person name="Grzebelus E."/>
            <person name="Grzebelus D."/>
            <person name="Ashrafi H."/>
            <person name="Zheng Z."/>
            <person name="Cheng S."/>
            <person name="Spooner D."/>
            <person name="Van Deynze A."/>
            <person name="Simon P."/>
        </authorList>
    </citation>
    <scope>NUCLEOTIDE SEQUENCE [LARGE SCALE GENOMIC DNA]</scope>
    <source>
        <tissue evidence="2">Leaf</tissue>
    </source>
</reference>
<dbReference type="PANTHER" id="PTHR31065">
    <property type="entry name" value="PLATZ TRANSCRIPTION FACTOR FAMILY PROTEIN"/>
    <property type="match status" value="1"/>
</dbReference>
<feature type="region of interest" description="Disordered" evidence="1">
    <location>
        <begin position="212"/>
        <end position="251"/>
    </location>
</feature>
<sequence length="251" mass="28722">MVSAMSRMEATEEMSPRWLRPMLQASYFVPCLSHGVSTRIECNMFCLDCLGDAFCSHCLVHHKDHQVLQIRRSSYHNVVRVIEIQKLIDISCVQTYIINSARVVFLNARPQARLGKGVTNTCEVCCRSLLDNFRFCSLGCKLGGIERGDPRLTFTPRLKHDWEEMHGYESDEFSGPSKMRNERDSDQFMEARPYSADFRRVYGGGYEYGNAQEHNVPCSSSGTPHTSNHQDPVEPPRKRHRRKGIPHRAAV</sequence>
<dbReference type="OMA" id="ISYRTHP"/>
<dbReference type="PANTHER" id="PTHR31065:SF35">
    <property type="entry name" value="PLATZ TRANSCRIPTION FACTOR FAMILY PROTEIN"/>
    <property type="match status" value="1"/>
</dbReference>
<dbReference type="EMBL" id="LNRQ01000003">
    <property type="protein sequence ID" value="KZN01101.1"/>
    <property type="molecule type" value="Genomic_DNA"/>
</dbReference>
<dbReference type="InterPro" id="IPR006734">
    <property type="entry name" value="PLATZ"/>
</dbReference>
<feature type="compositionally biased region" description="Polar residues" evidence="1">
    <location>
        <begin position="217"/>
        <end position="230"/>
    </location>
</feature>
<evidence type="ECO:0000313" key="2">
    <source>
        <dbReference type="EMBL" id="KZN01101.1"/>
    </source>
</evidence>
<evidence type="ECO:0008006" key="3">
    <source>
        <dbReference type="Google" id="ProtNLM"/>
    </source>
</evidence>
<dbReference type="Pfam" id="PF04640">
    <property type="entry name" value="PLATZ"/>
    <property type="match status" value="1"/>
</dbReference>
<dbReference type="OrthoDB" id="1908108at2759"/>
<dbReference type="AlphaFoldDB" id="A0A162AHT0"/>
<dbReference type="STRING" id="79200.A0A162AHT0"/>
<name>A0A162AHT0_DAUCS</name>
<feature type="compositionally biased region" description="Basic residues" evidence="1">
    <location>
        <begin position="237"/>
        <end position="251"/>
    </location>
</feature>
<gene>
    <name evidence="2" type="ORF">DCAR_009855</name>
</gene>
<dbReference type="KEGG" id="dcr:108212234"/>
<protein>
    <recommendedName>
        <fullName evidence="3">B box-type domain-containing protein</fullName>
    </recommendedName>
</protein>
<evidence type="ECO:0000256" key="1">
    <source>
        <dbReference type="SAM" id="MobiDB-lite"/>
    </source>
</evidence>
<comment type="caution">
    <text evidence="2">The sequence shown here is derived from an EMBL/GenBank/DDBJ whole genome shotgun (WGS) entry which is preliminary data.</text>
</comment>
<proteinExistence type="predicted"/>
<accession>A0A162AHT0</accession>
<organism evidence="2">
    <name type="scientific">Daucus carota subsp. sativus</name>
    <name type="common">Carrot</name>
    <dbReference type="NCBI Taxonomy" id="79200"/>
    <lineage>
        <taxon>Eukaryota</taxon>
        <taxon>Viridiplantae</taxon>
        <taxon>Streptophyta</taxon>
        <taxon>Embryophyta</taxon>
        <taxon>Tracheophyta</taxon>
        <taxon>Spermatophyta</taxon>
        <taxon>Magnoliopsida</taxon>
        <taxon>eudicotyledons</taxon>
        <taxon>Gunneridae</taxon>
        <taxon>Pentapetalae</taxon>
        <taxon>asterids</taxon>
        <taxon>campanulids</taxon>
        <taxon>Apiales</taxon>
        <taxon>Apiaceae</taxon>
        <taxon>Apioideae</taxon>
        <taxon>Scandiceae</taxon>
        <taxon>Daucinae</taxon>
        <taxon>Daucus</taxon>
        <taxon>Daucus sect. Daucus</taxon>
    </lineage>
</organism>
<dbReference type="Gramene" id="KZN01101">
    <property type="protein sequence ID" value="KZN01101"/>
    <property type="gene ID" value="DCAR_009855"/>
</dbReference>